<protein>
    <recommendedName>
        <fullName evidence="3">SGNH hydrolase-type esterase domain-containing protein</fullName>
    </recommendedName>
</protein>
<evidence type="ECO:0000313" key="4">
    <source>
        <dbReference type="EMBL" id="KKJ01657.1"/>
    </source>
</evidence>
<feature type="transmembrane region" description="Helical" evidence="2">
    <location>
        <begin position="20"/>
        <end position="38"/>
    </location>
</feature>
<dbReference type="Proteomes" id="UP000034681">
    <property type="component" value="Unassembled WGS sequence"/>
</dbReference>
<keyword evidence="2" id="KW-0812">Transmembrane</keyword>
<reference evidence="4" key="1">
    <citation type="submission" date="2012-04" db="EMBL/GenBank/DDBJ databases">
        <authorList>
            <person name="Borisov I.G."/>
            <person name="Ivanikova N.V."/>
            <person name="Pinevich A.V."/>
        </authorList>
    </citation>
    <scope>NUCLEOTIDE SEQUENCE</scope>
    <source>
        <strain evidence="4">CALU 1027</strain>
    </source>
</reference>
<dbReference type="InterPro" id="IPR036514">
    <property type="entry name" value="SGNH_hydro_sf"/>
</dbReference>
<comment type="caution">
    <text evidence="4">The sequence shown here is derived from an EMBL/GenBank/DDBJ whole genome shotgun (WGS) entry which is preliminary data.</text>
</comment>
<evidence type="ECO:0000313" key="5">
    <source>
        <dbReference type="Proteomes" id="UP000034681"/>
    </source>
</evidence>
<keyword evidence="2" id="KW-1133">Transmembrane helix</keyword>
<feature type="compositionally biased region" description="Polar residues" evidence="1">
    <location>
        <begin position="45"/>
        <end position="58"/>
    </location>
</feature>
<proteinExistence type="predicted"/>
<sequence>MRALPPSSPDSDARFTLPPWFLVSLVINGILLTWVVLLSNVPRSQTLGNPDSPAQTRSPGLASAPRSSAAAAFRESQTDPLALNPRHQLTYDRWVTLLAQEAQAAAEQAPPNLYVLAGDSISLWFPSTWLPQGMAWLNQGISGETAGGLYQRLNLFDGVNAQAIFVMIGINDLIKGTAPQQVAQEQQEIVQYLKAQHPQSKIVVQSILPHGSTGSTWEGRDRLLRLPNGEIRALNQTLKEMTVTEGVYYLDLWPLFSDDQGRLRLELSTDGLHLNDEGYLVWSTAIQLFRQIELSDPDVNS</sequence>
<dbReference type="PANTHER" id="PTHR30383">
    <property type="entry name" value="THIOESTERASE 1/PROTEASE 1/LYSOPHOSPHOLIPASE L1"/>
    <property type="match status" value="1"/>
</dbReference>
<evidence type="ECO:0000256" key="1">
    <source>
        <dbReference type="SAM" id="MobiDB-lite"/>
    </source>
</evidence>
<dbReference type="eggNOG" id="COG2755">
    <property type="taxonomic scope" value="Bacteria"/>
</dbReference>
<keyword evidence="5" id="KW-1185">Reference proteome</keyword>
<dbReference type="AlphaFoldDB" id="A0A0M2Q4Y9"/>
<name>A0A0M2Q4Y9_PROHO</name>
<dbReference type="Pfam" id="PF13472">
    <property type="entry name" value="Lipase_GDSL_2"/>
    <property type="match status" value="1"/>
</dbReference>
<organism evidence="4 5">
    <name type="scientific">Prochlorothrix hollandica PCC 9006 = CALU 1027</name>
    <dbReference type="NCBI Taxonomy" id="317619"/>
    <lineage>
        <taxon>Bacteria</taxon>
        <taxon>Bacillati</taxon>
        <taxon>Cyanobacteriota</taxon>
        <taxon>Cyanophyceae</taxon>
        <taxon>Prochlorotrichales</taxon>
        <taxon>Prochlorotrichaceae</taxon>
        <taxon>Prochlorothrix</taxon>
    </lineage>
</organism>
<evidence type="ECO:0000259" key="3">
    <source>
        <dbReference type="Pfam" id="PF13472"/>
    </source>
</evidence>
<dbReference type="PANTHER" id="PTHR30383:SF5">
    <property type="entry name" value="SGNH HYDROLASE-TYPE ESTERASE DOMAIN-CONTAINING PROTEIN"/>
    <property type="match status" value="1"/>
</dbReference>
<dbReference type="SUPFAM" id="SSF52266">
    <property type="entry name" value="SGNH hydrolase"/>
    <property type="match status" value="1"/>
</dbReference>
<dbReference type="InterPro" id="IPR013830">
    <property type="entry name" value="SGNH_hydro"/>
</dbReference>
<dbReference type="EMBL" id="AJTX02000002">
    <property type="protein sequence ID" value="KKJ01657.1"/>
    <property type="molecule type" value="Genomic_DNA"/>
</dbReference>
<dbReference type="InterPro" id="IPR051532">
    <property type="entry name" value="Ester_Hydrolysis_Enzymes"/>
</dbReference>
<dbReference type="Gene3D" id="3.40.50.1110">
    <property type="entry name" value="SGNH hydrolase"/>
    <property type="match status" value="1"/>
</dbReference>
<feature type="region of interest" description="Disordered" evidence="1">
    <location>
        <begin position="45"/>
        <end position="69"/>
    </location>
</feature>
<dbReference type="GO" id="GO:0004622">
    <property type="term" value="F:phosphatidylcholine lysophospholipase activity"/>
    <property type="evidence" value="ECO:0007669"/>
    <property type="project" value="TreeGrafter"/>
</dbReference>
<gene>
    <name evidence="4" type="ORF">PROH_02270</name>
</gene>
<evidence type="ECO:0000256" key="2">
    <source>
        <dbReference type="SAM" id="Phobius"/>
    </source>
</evidence>
<dbReference type="STRING" id="317619.GCA_000332315_03635"/>
<feature type="domain" description="SGNH hydrolase-type esterase" evidence="3">
    <location>
        <begin position="128"/>
        <end position="279"/>
    </location>
</feature>
<accession>A0A0M2Q4Y9</accession>
<keyword evidence="2" id="KW-0472">Membrane</keyword>